<comment type="caution">
    <text evidence="7">The sequence shown here is derived from an EMBL/GenBank/DDBJ whole genome shotgun (WGS) entry which is preliminary data.</text>
</comment>
<feature type="transmembrane region" description="Helical" evidence="6">
    <location>
        <begin position="21"/>
        <end position="40"/>
    </location>
</feature>
<evidence type="ECO:0000256" key="6">
    <source>
        <dbReference type="SAM" id="Phobius"/>
    </source>
</evidence>
<organism evidence="7 8">
    <name type="scientific">Variimorphobacter saccharofermentans</name>
    <dbReference type="NCBI Taxonomy" id="2755051"/>
    <lineage>
        <taxon>Bacteria</taxon>
        <taxon>Bacillati</taxon>
        <taxon>Bacillota</taxon>
        <taxon>Clostridia</taxon>
        <taxon>Lachnospirales</taxon>
        <taxon>Lachnospiraceae</taxon>
        <taxon>Variimorphobacter</taxon>
    </lineage>
</organism>
<dbReference type="GO" id="GO:0005886">
    <property type="term" value="C:plasma membrane"/>
    <property type="evidence" value="ECO:0007669"/>
    <property type="project" value="TreeGrafter"/>
</dbReference>
<gene>
    <name evidence="7" type="ORF">H0486_07470</name>
</gene>
<dbReference type="PANTHER" id="PTHR37820:SF1">
    <property type="entry name" value="CELL DIVISION PROTEIN FTSQ"/>
    <property type="match status" value="1"/>
</dbReference>
<protein>
    <recommendedName>
        <fullName evidence="9">Cell division protein FtsQ</fullName>
    </recommendedName>
</protein>
<keyword evidence="6" id="KW-0472">Membrane</keyword>
<evidence type="ECO:0000256" key="4">
    <source>
        <dbReference type="ARBA" id="ARBA00022989"/>
    </source>
</evidence>
<keyword evidence="8" id="KW-1185">Reference proteome</keyword>
<sequence>MNRKKPKKSDNVLWRLCRKAVLLLLIIGIPFLFFTSTFQLKKIDVVGNERYTKEQITEQLLQSKLDSYTPILYMKYRYFTQFHYPFVEKIDMEMVDNHTITVYVYEKQVAGCVEFMGEYLYFDKDGIVVESSSSQIENIPMIQGLEYNKIILHEKLEVQKDELFDVIINLTQLIHKYDLDVDTITFNKASEVTIDCGGIKVLLGKKRTYDEALSELKNIMAEAEGMDIIIDMSNYVKGTDHIIAKPKKATE</sequence>
<dbReference type="InterPro" id="IPR050487">
    <property type="entry name" value="FtsQ_DivIB"/>
</dbReference>
<evidence type="ECO:0000313" key="7">
    <source>
        <dbReference type="EMBL" id="MBB2182713.1"/>
    </source>
</evidence>
<keyword evidence="1" id="KW-1003">Cell membrane</keyword>
<name>A0A839JYH0_9FIRM</name>
<dbReference type="AlphaFoldDB" id="A0A839JYH0"/>
<keyword evidence="3 6" id="KW-0812">Transmembrane</keyword>
<dbReference type="RefSeq" id="WP_228352414.1">
    <property type="nucleotide sequence ID" value="NZ_JACEGA010000001.1"/>
</dbReference>
<accession>A0A839JYH0</accession>
<evidence type="ECO:0000313" key="8">
    <source>
        <dbReference type="Proteomes" id="UP000574276"/>
    </source>
</evidence>
<evidence type="ECO:0000256" key="2">
    <source>
        <dbReference type="ARBA" id="ARBA00022618"/>
    </source>
</evidence>
<keyword evidence="5" id="KW-0131">Cell cycle</keyword>
<evidence type="ECO:0000256" key="3">
    <source>
        <dbReference type="ARBA" id="ARBA00022692"/>
    </source>
</evidence>
<evidence type="ECO:0008006" key="9">
    <source>
        <dbReference type="Google" id="ProtNLM"/>
    </source>
</evidence>
<dbReference type="GO" id="GO:0051301">
    <property type="term" value="P:cell division"/>
    <property type="evidence" value="ECO:0007669"/>
    <property type="project" value="UniProtKB-KW"/>
</dbReference>
<keyword evidence="4 6" id="KW-1133">Transmembrane helix</keyword>
<dbReference type="Proteomes" id="UP000574276">
    <property type="component" value="Unassembled WGS sequence"/>
</dbReference>
<dbReference type="PANTHER" id="PTHR37820">
    <property type="entry name" value="CELL DIVISION PROTEIN DIVIB"/>
    <property type="match status" value="1"/>
</dbReference>
<evidence type="ECO:0000256" key="1">
    <source>
        <dbReference type="ARBA" id="ARBA00022475"/>
    </source>
</evidence>
<keyword evidence="2" id="KW-0132">Cell division</keyword>
<reference evidence="7 8" key="1">
    <citation type="submission" date="2020-07" db="EMBL/GenBank/DDBJ databases">
        <title>Characterization and genome sequencing of isolate MD1, a novel member within the family Lachnospiraceae.</title>
        <authorList>
            <person name="Rettenmaier R."/>
            <person name="Di Bello L."/>
            <person name="Zinser C."/>
            <person name="Scheitz K."/>
            <person name="Liebl W."/>
            <person name="Zverlov V."/>
        </authorList>
    </citation>
    <scope>NUCLEOTIDE SEQUENCE [LARGE SCALE GENOMIC DNA]</scope>
    <source>
        <strain evidence="7 8">MD1</strain>
    </source>
</reference>
<proteinExistence type="predicted"/>
<dbReference type="EMBL" id="JACEGA010000001">
    <property type="protein sequence ID" value="MBB2182713.1"/>
    <property type="molecule type" value="Genomic_DNA"/>
</dbReference>
<evidence type="ECO:0000256" key="5">
    <source>
        <dbReference type="ARBA" id="ARBA00023306"/>
    </source>
</evidence>